<evidence type="ECO:0000313" key="2">
    <source>
        <dbReference type="EMBL" id="KAG2619513.1"/>
    </source>
</evidence>
<proteinExistence type="predicted"/>
<comment type="caution">
    <text evidence="2">The sequence shown here is derived from an EMBL/GenBank/DDBJ whole genome shotgun (WGS) entry which is preliminary data.</text>
</comment>
<evidence type="ECO:0000256" key="1">
    <source>
        <dbReference type="SAM" id="MobiDB-lite"/>
    </source>
</evidence>
<sequence>MVAGGRGRCRDGDGGMAATIERDLMDSPRREEVQGRWRPPPVAGPRQRTGPVPSGVQRWAAQAATGGWPRGWRPAATRRVAGKSRSTRDEHRRGQRRRIHDGHGLLLPSREQIDDGRWQMAFDREKKLGKCCCCCDSITKKKWIWGWRMPLPGARRSFQGQRNGDDEGGGQI</sequence>
<dbReference type="Proteomes" id="UP000823388">
    <property type="component" value="Chromosome 3N"/>
</dbReference>
<protein>
    <submittedName>
        <fullName evidence="2">Uncharacterized protein</fullName>
    </submittedName>
</protein>
<dbReference type="EMBL" id="CM029042">
    <property type="protein sequence ID" value="KAG2619513.1"/>
    <property type="molecule type" value="Genomic_DNA"/>
</dbReference>
<accession>A0A8T0UF30</accession>
<name>A0A8T0UF30_PANVG</name>
<gene>
    <name evidence="2" type="ORF">PVAP13_3NG077201</name>
</gene>
<feature type="compositionally biased region" description="Basic and acidic residues" evidence="1">
    <location>
        <begin position="20"/>
        <end position="35"/>
    </location>
</feature>
<reference evidence="2" key="1">
    <citation type="submission" date="2020-05" db="EMBL/GenBank/DDBJ databases">
        <title>WGS assembly of Panicum virgatum.</title>
        <authorList>
            <person name="Lovell J.T."/>
            <person name="Jenkins J."/>
            <person name="Shu S."/>
            <person name="Juenger T.E."/>
            <person name="Schmutz J."/>
        </authorList>
    </citation>
    <scope>NUCLEOTIDE SEQUENCE</scope>
    <source>
        <strain evidence="2">AP13</strain>
    </source>
</reference>
<feature type="region of interest" description="Disordered" evidence="1">
    <location>
        <begin position="1"/>
        <end position="101"/>
    </location>
</feature>
<dbReference type="AlphaFoldDB" id="A0A8T0UF30"/>
<evidence type="ECO:0000313" key="3">
    <source>
        <dbReference type="Proteomes" id="UP000823388"/>
    </source>
</evidence>
<keyword evidence="3" id="KW-1185">Reference proteome</keyword>
<organism evidence="2 3">
    <name type="scientific">Panicum virgatum</name>
    <name type="common">Blackwell switchgrass</name>
    <dbReference type="NCBI Taxonomy" id="38727"/>
    <lineage>
        <taxon>Eukaryota</taxon>
        <taxon>Viridiplantae</taxon>
        <taxon>Streptophyta</taxon>
        <taxon>Embryophyta</taxon>
        <taxon>Tracheophyta</taxon>
        <taxon>Spermatophyta</taxon>
        <taxon>Magnoliopsida</taxon>
        <taxon>Liliopsida</taxon>
        <taxon>Poales</taxon>
        <taxon>Poaceae</taxon>
        <taxon>PACMAD clade</taxon>
        <taxon>Panicoideae</taxon>
        <taxon>Panicodae</taxon>
        <taxon>Paniceae</taxon>
        <taxon>Panicinae</taxon>
        <taxon>Panicum</taxon>
        <taxon>Panicum sect. Hiantes</taxon>
    </lineage>
</organism>